<dbReference type="EMBL" id="MUYU01000031">
    <property type="protein sequence ID" value="OOS21315.1"/>
    <property type="molecule type" value="Genomic_DNA"/>
</dbReference>
<evidence type="ECO:0000256" key="1">
    <source>
        <dbReference type="SAM" id="Phobius"/>
    </source>
</evidence>
<proteinExistence type="predicted"/>
<dbReference type="AlphaFoldDB" id="A0A1T0CG57"/>
<evidence type="ECO:0000313" key="2">
    <source>
        <dbReference type="EMBL" id="OOS21315.1"/>
    </source>
</evidence>
<protein>
    <recommendedName>
        <fullName evidence="4">Prepilin-type N-terminal cleavage/methylation domain-containing protein</fullName>
    </recommendedName>
</protein>
<keyword evidence="1" id="KW-1133">Transmembrane helix</keyword>
<name>A0A1T0CG57_9GAMM</name>
<keyword evidence="3" id="KW-1185">Reference proteome</keyword>
<dbReference type="Proteomes" id="UP000189800">
    <property type="component" value="Unassembled WGS sequence"/>
</dbReference>
<accession>A0A1T0CG57</accession>
<reference evidence="2 3" key="1">
    <citation type="submission" date="2017-02" db="EMBL/GenBank/DDBJ databases">
        <title>Draft genome sequence of Moraxella pluranimalium CCUG 54913T type strain.</title>
        <authorList>
            <person name="Salva-Serra F."/>
            <person name="Engstrom-Jakobsson H."/>
            <person name="Thorell K."/>
            <person name="Jaen-Luchoro D."/>
            <person name="Gonzales-Siles L."/>
            <person name="Karlsson R."/>
            <person name="Yazdan S."/>
            <person name="Boulund F."/>
            <person name="Johnning A."/>
            <person name="Engstrand L."/>
            <person name="Kristiansson E."/>
            <person name="Moore E."/>
        </authorList>
    </citation>
    <scope>NUCLEOTIDE SEQUENCE [LARGE SCALE GENOMIC DNA]</scope>
    <source>
        <strain evidence="2 3">CCUG 54913</strain>
    </source>
</reference>
<evidence type="ECO:0008006" key="4">
    <source>
        <dbReference type="Google" id="ProtNLM"/>
    </source>
</evidence>
<organism evidence="2 3">
    <name type="scientific">Moraxella pluranimalium</name>
    <dbReference type="NCBI Taxonomy" id="470453"/>
    <lineage>
        <taxon>Bacteria</taxon>
        <taxon>Pseudomonadati</taxon>
        <taxon>Pseudomonadota</taxon>
        <taxon>Gammaproteobacteria</taxon>
        <taxon>Moraxellales</taxon>
        <taxon>Moraxellaceae</taxon>
        <taxon>Moraxella</taxon>
    </lineage>
</organism>
<feature type="transmembrane region" description="Helical" evidence="1">
    <location>
        <begin position="12"/>
        <end position="36"/>
    </location>
</feature>
<keyword evidence="1" id="KW-0812">Transmembrane</keyword>
<comment type="caution">
    <text evidence="2">The sequence shown here is derived from an EMBL/GenBank/DDBJ whole genome shotgun (WGS) entry which is preliminary data.</text>
</comment>
<sequence>MGRWANKQAQLGFGLLELVVALLIGSLVVMLAVTMYGTGIKQLGNAHNSATWIDTDLHGVQALSAQLRMAGHGMHDAMPSAVVMHPQQVAQLRHQAGVISDKLLSKQAVGASGRGVAMASDQLVIWYVAPMDMWDCEGNAVLGARRARLQDGTMATVAGQVVIERYFVNSEDDGSLSLRCDSARFVTDDIQRDSTRDRRGIGSALMNAIIDAQVGKSGVSSANTVQGFGGNGEILIANIDGFWVRFLINHDDNIRQLSIRDYQALPAYPQVAGFELAILAKAPIATQSAMQTAMQSFKLFGETVRITDNQPRRLYQTTILLPNATADGLPVSPLALGQAQ</sequence>
<gene>
    <name evidence="2" type="ORF">B0680_09935</name>
</gene>
<dbReference type="STRING" id="470453.B0680_09935"/>
<evidence type="ECO:0000313" key="3">
    <source>
        <dbReference type="Proteomes" id="UP000189800"/>
    </source>
</evidence>
<keyword evidence="1" id="KW-0472">Membrane</keyword>